<evidence type="ECO:0000313" key="1">
    <source>
        <dbReference type="EMBL" id="CAK1553341.1"/>
    </source>
</evidence>
<name>A0AAV1JY53_9NEOP</name>
<evidence type="ECO:0000313" key="2">
    <source>
        <dbReference type="Proteomes" id="UP001497472"/>
    </source>
</evidence>
<dbReference type="EMBL" id="CAVLEF010000218">
    <property type="protein sequence ID" value="CAK1553341.1"/>
    <property type="molecule type" value="Genomic_DNA"/>
</dbReference>
<comment type="caution">
    <text evidence="1">The sequence shown here is derived from an EMBL/GenBank/DDBJ whole genome shotgun (WGS) entry which is preliminary data.</text>
</comment>
<accession>A0AAV1JY53</accession>
<dbReference type="Proteomes" id="UP001497472">
    <property type="component" value="Unassembled WGS sequence"/>
</dbReference>
<reference evidence="1 2" key="1">
    <citation type="submission" date="2023-11" db="EMBL/GenBank/DDBJ databases">
        <authorList>
            <person name="Okamura Y."/>
        </authorList>
    </citation>
    <scope>NUCLEOTIDE SEQUENCE [LARGE SCALE GENOMIC DNA]</scope>
</reference>
<proteinExistence type="predicted"/>
<sequence length="254" mass="29738">MYDELHETGKEWYFYAIKAVAAFEVVYLSVRVGKTKFFFSALQELDDKMFSIERGTVKNKNMFFIASPLVFVALDSVAMKVVGLPNSVVVLVTLAFSVTDSELSFYASIAEMFRKKLEAIIHMNPKIGFVLYTRLLLSAISFSRGFHNQALLRLLFVWRELRSLFYLWIFSWEVERTSKLCERLRFRLGERIAFDRLDGDVEFFIRRWLSCLNSKHLQTLIGTTPVVNAYLPYKIIDWTCNYIIIIVQIYMAYN</sequence>
<protein>
    <submittedName>
        <fullName evidence="1">Uncharacterized protein</fullName>
    </submittedName>
</protein>
<keyword evidence="2" id="KW-1185">Reference proteome</keyword>
<organism evidence="1 2">
    <name type="scientific">Leptosia nina</name>
    <dbReference type="NCBI Taxonomy" id="320188"/>
    <lineage>
        <taxon>Eukaryota</taxon>
        <taxon>Metazoa</taxon>
        <taxon>Ecdysozoa</taxon>
        <taxon>Arthropoda</taxon>
        <taxon>Hexapoda</taxon>
        <taxon>Insecta</taxon>
        <taxon>Pterygota</taxon>
        <taxon>Neoptera</taxon>
        <taxon>Endopterygota</taxon>
        <taxon>Lepidoptera</taxon>
        <taxon>Glossata</taxon>
        <taxon>Ditrysia</taxon>
        <taxon>Papilionoidea</taxon>
        <taxon>Pieridae</taxon>
        <taxon>Pierinae</taxon>
        <taxon>Leptosia</taxon>
    </lineage>
</organism>
<gene>
    <name evidence="1" type="ORF">LNINA_LOCUS12347</name>
</gene>
<dbReference type="AlphaFoldDB" id="A0AAV1JY53"/>